<gene>
    <name evidence="1" type="ORF">DSLASN_06580</name>
</gene>
<keyword evidence="2" id="KW-1185">Reference proteome</keyword>
<accession>A0ABN6F0D7</accession>
<sequence>MAAAAEQGSAYQGKGTVYFGRNYTSPGSRLNRYPKTPGAEPQVRECSEPSFLGYITFPDGLHPWNFQRQFYMPSSPAGGKVEASCGALS</sequence>
<protein>
    <submittedName>
        <fullName evidence="1">Uncharacterized protein</fullName>
    </submittedName>
</protein>
<dbReference type="Proteomes" id="UP001320148">
    <property type="component" value="Chromosome"/>
</dbReference>
<dbReference type="EMBL" id="AP024488">
    <property type="protein sequence ID" value="BCS95026.1"/>
    <property type="molecule type" value="Genomic_DNA"/>
</dbReference>
<name>A0ABN6F0D7_9BACT</name>
<organism evidence="1 2">
    <name type="scientific">Desulfoluna limicola</name>
    <dbReference type="NCBI Taxonomy" id="2810562"/>
    <lineage>
        <taxon>Bacteria</taxon>
        <taxon>Pseudomonadati</taxon>
        <taxon>Thermodesulfobacteriota</taxon>
        <taxon>Desulfobacteria</taxon>
        <taxon>Desulfobacterales</taxon>
        <taxon>Desulfolunaceae</taxon>
        <taxon>Desulfoluna</taxon>
    </lineage>
</organism>
<proteinExistence type="predicted"/>
<evidence type="ECO:0000313" key="1">
    <source>
        <dbReference type="EMBL" id="BCS95026.1"/>
    </source>
</evidence>
<reference evidence="1 2" key="1">
    <citation type="submission" date="2021-02" db="EMBL/GenBank/DDBJ databases">
        <title>Complete genome of Desulfoluna sp. strain ASN36.</title>
        <authorList>
            <person name="Takahashi A."/>
            <person name="Kojima H."/>
            <person name="Fukui M."/>
        </authorList>
    </citation>
    <scope>NUCLEOTIDE SEQUENCE [LARGE SCALE GENOMIC DNA]</scope>
    <source>
        <strain evidence="1 2">ASN36</strain>
    </source>
</reference>
<evidence type="ECO:0000313" key="2">
    <source>
        <dbReference type="Proteomes" id="UP001320148"/>
    </source>
</evidence>